<protein>
    <submittedName>
        <fullName evidence="1">Uncharacterized protein</fullName>
    </submittedName>
</protein>
<dbReference type="EMBL" id="JAFLVR010000067">
    <property type="protein sequence ID" value="MBO0454595.1"/>
    <property type="molecule type" value="Genomic_DNA"/>
</dbReference>
<dbReference type="RefSeq" id="WP_207110327.1">
    <property type="nucleotide sequence ID" value="NZ_JAFLVR010000067.1"/>
</dbReference>
<accession>A0ABS3HMB1</accession>
<organism evidence="1 2">
    <name type="scientific">Candidatus Enterococcus murrayae</name>
    <dbReference type="NCBI Taxonomy" id="2815321"/>
    <lineage>
        <taxon>Bacteria</taxon>
        <taxon>Bacillati</taxon>
        <taxon>Bacillota</taxon>
        <taxon>Bacilli</taxon>
        <taxon>Lactobacillales</taxon>
        <taxon>Enterococcaceae</taxon>
        <taxon>Enterococcus</taxon>
    </lineage>
</organism>
<keyword evidence="2" id="KW-1185">Reference proteome</keyword>
<comment type="caution">
    <text evidence="1">The sequence shown here is derived from an EMBL/GenBank/DDBJ whole genome shotgun (WGS) entry which is preliminary data.</text>
</comment>
<sequence length="90" mass="10610">MRGTISNDKRVYIYESPFLKQGENGLSLNQLRAIFIKTFLNNQRAKYVAENYALEKEKRKISIWRKDGKVLSEDEILKIDMIVPQIFETN</sequence>
<reference evidence="1 2" key="1">
    <citation type="submission" date="2021-03" db="EMBL/GenBank/DDBJ databases">
        <title>Enterococcal diversity collection.</title>
        <authorList>
            <person name="Gilmore M.S."/>
            <person name="Schwartzman J."/>
            <person name="Van Tyne D."/>
            <person name="Martin M."/>
            <person name="Earl A.M."/>
            <person name="Manson A.L."/>
            <person name="Straub T."/>
            <person name="Salamzade R."/>
            <person name="Saavedra J."/>
            <person name="Lebreton F."/>
            <person name="Prichula J."/>
            <person name="Schaufler K."/>
            <person name="Gaca A."/>
            <person name="Sgardioli B."/>
            <person name="Wagenaar J."/>
            <person name="Strong T."/>
        </authorList>
    </citation>
    <scope>NUCLEOTIDE SEQUENCE [LARGE SCALE GENOMIC DNA]</scope>
    <source>
        <strain evidence="1 2">MJM16</strain>
    </source>
</reference>
<evidence type="ECO:0000313" key="2">
    <source>
        <dbReference type="Proteomes" id="UP000664495"/>
    </source>
</evidence>
<name>A0ABS3HMB1_9ENTE</name>
<evidence type="ECO:0000313" key="1">
    <source>
        <dbReference type="EMBL" id="MBO0454595.1"/>
    </source>
</evidence>
<gene>
    <name evidence="1" type="ORF">JZO85_20235</name>
</gene>
<dbReference type="Proteomes" id="UP000664495">
    <property type="component" value="Unassembled WGS sequence"/>
</dbReference>
<proteinExistence type="predicted"/>